<dbReference type="AlphaFoldDB" id="A0AAN7RZG8"/>
<accession>A0AAN7RZG8</accession>
<keyword evidence="3" id="KW-1185">Reference proteome</keyword>
<comment type="caution">
    <text evidence="2">The sequence shown here is derived from an EMBL/GenBank/DDBJ whole genome shotgun (WGS) entry which is preliminary data.</text>
</comment>
<feature type="compositionally biased region" description="Basic and acidic residues" evidence="1">
    <location>
        <begin position="61"/>
        <end position="79"/>
    </location>
</feature>
<organism evidence="2 3">
    <name type="scientific">Mycteria americana</name>
    <name type="common">Wood stork</name>
    <dbReference type="NCBI Taxonomy" id="33587"/>
    <lineage>
        <taxon>Eukaryota</taxon>
        <taxon>Metazoa</taxon>
        <taxon>Chordata</taxon>
        <taxon>Craniata</taxon>
        <taxon>Vertebrata</taxon>
        <taxon>Euteleostomi</taxon>
        <taxon>Archelosauria</taxon>
        <taxon>Archosauria</taxon>
        <taxon>Dinosauria</taxon>
        <taxon>Saurischia</taxon>
        <taxon>Theropoda</taxon>
        <taxon>Coelurosauria</taxon>
        <taxon>Aves</taxon>
        <taxon>Neognathae</taxon>
        <taxon>Neoaves</taxon>
        <taxon>Aequornithes</taxon>
        <taxon>Ciconiiformes</taxon>
        <taxon>Ciconiidae</taxon>
        <taxon>Mycteria</taxon>
    </lineage>
</organism>
<evidence type="ECO:0000313" key="2">
    <source>
        <dbReference type="EMBL" id="KAK4826624.1"/>
    </source>
</evidence>
<protein>
    <submittedName>
        <fullName evidence="2">Uncharacterized protein</fullName>
    </submittedName>
</protein>
<proteinExistence type="predicted"/>
<dbReference type="Proteomes" id="UP001333110">
    <property type="component" value="Unassembled WGS sequence"/>
</dbReference>
<reference evidence="2 3" key="1">
    <citation type="journal article" date="2023" name="J. Hered.">
        <title>Chromosome-level genome of the wood stork (Mycteria americana) provides insight into avian chromosome evolution.</title>
        <authorList>
            <person name="Flamio R. Jr."/>
            <person name="Ramstad K.M."/>
        </authorList>
    </citation>
    <scope>NUCLEOTIDE SEQUENCE [LARGE SCALE GENOMIC DNA]</scope>
    <source>
        <strain evidence="2">JAX WOST 10</strain>
    </source>
</reference>
<dbReference type="EMBL" id="JAUNZN010000002">
    <property type="protein sequence ID" value="KAK4826624.1"/>
    <property type="molecule type" value="Genomic_DNA"/>
</dbReference>
<sequence length="178" mass="18923">MVTAAKAAPDLLISSQLVLVCKQEIQWSSSPRWLLSSLAQEAILQATYGVVCPVLVPTSQEGRRRTGEGPKEGQDDGQRAGEPALGGKTGVGSLLPGEEKTWGGPHHSSPVLKGWRLSLHKEPRGEDKGQRVQVAPGEVSSQLRLYVETSCSLEECPRGHGGVPITGGSQDEPGWGVR</sequence>
<evidence type="ECO:0000313" key="3">
    <source>
        <dbReference type="Proteomes" id="UP001333110"/>
    </source>
</evidence>
<feature type="region of interest" description="Disordered" evidence="1">
    <location>
        <begin position="59"/>
        <end position="109"/>
    </location>
</feature>
<name>A0AAN7RZG8_MYCAM</name>
<gene>
    <name evidence="2" type="ORF">QYF61_010552</name>
</gene>
<feature type="region of interest" description="Disordered" evidence="1">
    <location>
        <begin position="156"/>
        <end position="178"/>
    </location>
</feature>
<evidence type="ECO:0000256" key="1">
    <source>
        <dbReference type="SAM" id="MobiDB-lite"/>
    </source>
</evidence>